<dbReference type="CDD" id="cd02859">
    <property type="entry name" value="E_set_AMPKbeta_like_N"/>
    <property type="match status" value="1"/>
</dbReference>
<sequence>MADSVLTWFGWFRRWGLRRLTGHLGHAARPGHQPEAFTAESKIAHRNWASPLSEKDLKEHHSIMPSKAGYKLTHPARRLVLYRIALASCPHTIDHFTHNMPSPPDAQASQYGFVVDNNWTINESYPHEADHEGNVNNFLTPDDVSNSESAPEPALAAAAFINTVTPESTTVTDMAKKGNKKKATSKQPAAAAAATGAASSESQLETNVAETAPVIDMPIAAEAIETPSDVPGGFPVTPSNELADLDDKTVGINPLPATAPGTSNPIKLAPGEKIPDSIAAQNTNEYVKLDKASYEQSDALPGGPPLSTTGLPANSGTMIPESSLPMGEQADVTNPTVNSVGPGSTTAALAGQVPLEPKVPEVFKASNSVGADSTTAALAGQVPLEPKVPEVVKASQEKAGAAPEASNVPEEVKDKAKVEAELKDKVPEAPATSVGTSGIGSEKREKTGTILGAAAVTGGAAVAAAVTAANKFSGDATPAMNDAKKATVESINNKLPDTVKDNLPGSVQSALASDNKDSPLKKISPEVPQEVKKSIAMASKSPEAAVNTSAVQEKKEVESELLREVKKAPALDEATKPESPKTKATPATPAAASNQAPTTVAAANGAHGAEIKASEPTAATLATNGNGSESRPAAGDAGAAHDKKKSRLSVMFSKLKAKLK</sequence>
<dbReference type="Proteomes" id="UP000030816">
    <property type="component" value="Unassembled WGS sequence"/>
</dbReference>
<dbReference type="AlphaFoldDB" id="A0A0B2WRA8"/>
<evidence type="ECO:0000256" key="1">
    <source>
        <dbReference type="SAM" id="MobiDB-lite"/>
    </source>
</evidence>
<dbReference type="RefSeq" id="XP_040677215.1">
    <property type="nucleotide sequence ID" value="XM_040824795.1"/>
</dbReference>
<dbReference type="OrthoDB" id="5873279at2759"/>
<accession>A0A0B2WRA8</accession>
<organism evidence="2 3">
    <name type="scientific">Metarhizium album (strain ARSEF 1941)</name>
    <dbReference type="NCBI Taxonomy" id="1081103"/>
    <lineage>
        <taxon>Eukaryota</taxon>
        <taxon>Fungi</taxon>
        <taxon>Dikarya</taxon>
        <taxon>Ascomycota</taxon>
        <taxon>Pezizomycotina</taxon>
        <taxon>Sordariomycetes</taxon>
        <taxon>Hypocreomycetidae</taxon>
        <taxon>Hypocreales</taxon>
        <taxon>Clavicipitaceae</taxon>
        <taxon>Metarhizium</taxon>
    </lineage>
</organism>
<name>A0A0B2WRA8_METAS</name>
<dbReference type="GeneID" id="63740452"/>
<evidence type="ECO:0008006" key="4">
    <source>
        <dbReference type="Google" id="ProtNLM"/>
    </source>
</evidence>
<protein>
    <recommendedName>
        <fullName evidence="4">Carbohydrate-binding module family 48 protein</fullName>
    </recommendedName>
</protein>
<dbReference type="EMBL" id="AZHE01000017">
    <property type="protein sequence ID" value="KHN96149.1"/>
    <property type="molecule type" value="Genomic_DNA"/>
</dbReference>
<feature type="compositionally biased region" description="Low complexity" evidence="1">
    <location>
        <begin position="582"/>
        <end position="599"/>
    </location>
</feature>
<feature type="compositionally biased region" description="Basic and acidic residues" evidence="1">
    <location>
        <begin position="552"/>
        <end position="581"/>
    </location>
</feature>
<evidence type="ECO:0000313" key="3">
    <source>
        <dbReference type="Proteomes" id="UP000030816"/>
    </source>
</evidence>
<reference evidence="2 3" key="1">
    <citation type="journal article" date="2014" name="Proc. Natl. Acad. Sci. U.S.A.">
        <title>Trajectory and genomic determinants of fungal-pathogen speciation and host adaptation.</title>
        <authorList>
            <person name="Hu X."/>
            <person name="Xiao G."/>
            <person name="Zheng P."/>
            <person name="Shang Y."/>
            <person name="Su Y."/>
            <person name="Zhang X."/>
            <person name="Liu X."/>
            <person name="Zhan S."/>
            <person name="St Leger R.J."/>
            <person name="Wang C."/>
        </authorList>
    </citation>
    <scope>NUCLEOTIDE SEQUENCE [LARGE SCALE GENOMIC DNA]</scope>
    <source>
        <strain evidence="2 3">ARSEF 1941</strain>
    </source>
</reference>
<feature type="region of interest" description="Disordered" evidence="1">
    <location>
        <begin position="494"/>
        <end position="646"/>
    </location>
</feature>
<keyword evidence="3" id="KW-1185">Reference proteome</keyword>
<gene>
    <name evidence="2" type="ORF">MAM_05997</name>
</gene>
<dbReference type="STRING" id="1081103.A0A0B2WRA8"/>
<dbReference type="InterPro" id="IPR013783">
    <property type="entry name" value="Ig-like_fold"/>
</dbReference>
<feature type="compositionally biased region" description="Polar residues" evidence="1">
    <location>
        <begin position="620"/>
        <end position="629"/>
    </location>
</feature>
<feature type="compositionally biased region" description="Basic and acidic residues" evidence="1">
    <location>
        <begin position="514"/>
        <end position="533"/>
    </location>
</feature>
<dbReference type="HOGENOM" id="CLU_011453_2_0_1"/>
<dbReference type="Gene3D" id="2.60.40.10">
    <property type="entry name" value="Immunoglobulins"/>
    <property type="match status" value="1"/>
</dbReference>
<comment type="caution">
    <text evidence="2">The sequence shown here is derived from an EMBL/GenBank/DDBJ whole genome shotgun (WGS) entry which is preliminary data.</text>
</comment>
<evidence type="ECO:0000313" key="2">
    <source>
        <dbReference type="EMBL" id="KHN96149.1"/>
    </source>
</evidence>
<proteinExistence type="predicted"/>